<proteinExistence type="predicted"/>
<name>A0A7Y2NY25_9BURK</name>
<evidence type="ECO:0000313" key="3">
    <source>
        <dbReference type="Proteomes" id="UP000533905"/>
    </source>
</evidence>
<accession>A0A7Y2NY25</accession>
<dbReference type="EMBL" id="JABAIV010000001">
    <property type="protein sequence ID" value="NNG22332.1"/>
    <property type="molecule type" value="Genomic_DNA"/>
</dbReference>
<feature type="chain" id="PRO_5030821203" description="C-type lysozyme inhibitor domain-containing protein" evidence="1">
    <location>
        <begin position="28"/>
        <end position="186"/>
    </location>
</feature>
<reference evidence="2 3" key="1">
    <citation type="submission" date="2020-04" db="EMBL/GenBank/DDBJ databases">
        <title>Massilia sp. nov., a cold adapted bacteria isolated from Arctic soil.</title>
        <authorList>
            <person name="Son J."/>
            <person name="Ka J.-O."/>
        </authorList>
    </citation>
    <scope>NUCLEOTIDE SEQUENCE [LARGE SCALE GENOMIC DNA]</scope>
    <source>
        <strain evidence="2 3">ML15P13</strain>
    </source>
</reference>
<gene>
    <name evidence="2" type="ORF">HGB41_04875</name>
</gene>
<dbReference type="RefSeq" id="WP_171081586.1">
    <property type="nucleotide sequence ID" value="NZ_JABAIV010000001.1"/>
</dbReference>
<protein>
    <recommendedName>
        <fullName evidence="4">C-type lysozyme inhibitor domain-containing protein</fullName>
    </recommendedName>
</protein>
<evidence type="ECO:0000313" key="2">
    <source>
        <dbReference type="EMBL" id="NNG22332.1"/>
    </source>
</evidence>
<keyword evidence="3" id="KW-1185">Reference proteome</keyword>
<dbReference type="Proteomes" id="UP000533905">
    <property type="component" value="Unassembled WGS sequence"/>
</dbReference>
<evidence type="ECO:0000256" key="1">
    <source>
        <dbReference type="SAM" id="SignalP"/>
    </source>
</evidence>
<organism evidence="2 3">
    <name type="scientific">Telluria aromaticivorans</name>
    <dbReference type="NCBI Taxonomy" id="2725995"/>
    <lineage>
        <taxon>Bacteria</taxon>
        <taxon>Pseudomonadati</taxon>
        <taxon>Pseudomonadota</taxon>
        <taxon>Betaproteobacteria</taxon>
        <taxon>Burkholderiales</taxon>
        <taxon>Oxalobacteraceae</taxon>
        <taxon>Telluria group</taxon>
        <taxon>Telluria</taxon>
    </lineage>
</organism>
<comment type="caution">
    <text evidence="2">The sequence shown here is derived from an EMBL/GenBank/DDBJ whole genome shotgun (WGS) entry which is preliminary data.</text>
</comment>
<dbReference type="AlphaFoldDB" id="A0A7Y2NY25"/>
<evidence type="ECO:0008006" key="4">
    <source>
        <dbReference type="Google" id="ProtNLM"/>
    </source>
</evidence>
<feature type="signal peptide" evidence="1">
    <location>
        <begin position="1"/>
        <end position="27"/>
    </location>
</feature>
<sequence>MATTLPHFLAACALALAASSMCANATAATTKTAETHPKAEAVLKAKADAKSKGKTKKSAKADAAADAAVRAAAAYDAAEETEPDITDTVTTEYACELNNKVTIYSNENDPANIALRWKKRVHRLTRVGTTTGALRFENAYWGLIWIGIPSKGILLDSRLNRQLANECKNAKQSEPVTVALPEEKKS</sequence>
<keyword evidence="1" id="KW-0732">Signal</keyword>